<dbReference type="OrthoDB" id="3199565at2"/>
<dbReference type="HOGENOM" id="CLU_084748_0_0_11"/>
<evidence type="ECO:0000313" key="2">
    <source>
        <dbReference type="Proteomes" id="UP000007947"/>
    </source>
</evidence>
<organism evidence="1 2">
    <name type="scientific">Microlunatus phosphovorus (strain ATCC 700054 / DSM 10555 / JCM 9379 / NBRC 101784 / NCIMB 13414 / VKM Ac-1990 / NM-1)</name>
    <dbReference type="NCBI Taxonomy" id="1032480"/>
    <lineage>
        <taxon>Bacteria</taxon>
        <taxon>Bacillati</taxon>
        <taxon>Actinomycetota</taxon>
        <taxon>Actinomycetes</taxon>
        <taxon>Propionibacteriales</taxon>
        <taxon>Propionibacteriaceae</taxon>
        <taxon>Microlunatus</taxon>
    </lineage>
</organism>
<gene>
    <name evidence="1" type="ordered locus">MLP_18950</name>
</gene>
<dbReference type="EMBL" id="AP012204">
    <property type="protein sequence ID" value="BAK34909.1"/>
    <property type="molecule type" value="Genomic_DNA"/>
</dbReference>
<dbReference type="Proteomes" id="UP000007947">
    <property type="component" value="Chromosome"/>
</dbReference>
<evidence type="ECO:0000313" key="1">
    <source>
        <dbReference type="EMBL" id="BAK34909.1"/>
    </source>
</evidence>
<dbReference type="eggNOG" id="ENOG5030H3T">
    <property type="taxonomic scope" value="Bacteria"/>
</dbReference>
<sequence length="282" mass="30437">MSPKPPTSVGLLQSRMHTVAQAQGTSPARIQVVIGTTALAQMMPACAVKGGTAMKFRFGGATRFTRDLDVARAADAATFRQELQDSLRAGWGDFTGTLAEARAKPAPAGIPLAYVMKPFDVKLAYRGRSFMTVPLEVGHDEIGDTADAELALAPDIQSLFETLGLLIPEPVPVLATHHQVVQKLHACTAVGSERAHDLVDLQILIEHDKQRPLDLPVTRRAAARLFSSRHAHAWPPAITPRPGWEPLYQEAAQGMPVRPNLDDACAWGNALIQRIDAAPKES</sequence>
<keyword evidence="2" id="KW-1185">Reference proteome</keyword>
<protein>
    <recommendedName>
        <fullName evidence="3">Nucleotidyl transferase AbiEii/AbiGii toxin family protein</fullName>
    </recommendedName>
</protein>
<dbReference type="STRING" id="1032480.MLP_18950"/>
<dbReference type="InterPro" id="IPR014942">
    <property type="entry name" value="AbiEii"/>
</dbReference>
<reference evidence="1 2" key="1">
    <citation type="submission" date="2011-05" db="EMBL/GenBank/DDBJ databases">
        <title>Whole genome sequence of Microlunatus phosphovorus NM-1.</title>
        <authorList>
            <person name="Hosoyama A."/>
            <person name="Sasaki K."/>
            <person name="Harada T."/>
            <person name="Igarashi R."/>
            <person name="Kawakoshi A."/>
            <person name="Sasagawa M."/>
            <person name="Fukada J."/>
            <person name="Nakamura S."/>
            <person name="Katano Y."/>
            <person name="Hanada S."/>
            <person name="Kamagata Y."/>
            <person name="Nakamura N."/>
            <person name="Yamazaki S."/>
            <person name="Fujita N."/>
        </authorList>
    </citation>
    <scope>NUCLEOTIDE SEQUENCE [LARGE SCALE GENOMIC DNA]</scope>
    <source>
        <strain evidence="2">ATCC 700054 / DSM 10555 / JCM 9379 / NBRC 101784 / NCIMB 13414 / VKM Ac-1990 / NM-1</strain>
    </source>
</reference>
<accession>F5XT37</accession>
<dbReference type="AlphaFoldDB" id="F5XT37"/>
<proteinExistence type="predicted"/>
<dbReference type="RefSeq" id="WP_013862783.1">
    <property type="nucleotide sequence ID" value="NC_015635.1"/>
</dbReference>
<dbReference type="KEGG" id="mph:MLP_18950"/>
<dbReference type="Pfam" id="PF08843">
    <property type="entry name" value="AbiEii"/>
    <property type="match status" value="1"/>
</dbReference>
<name>F5XT37_MICPN</name>
<evidence type="ECO:0008006" key="3">
    <source>
        <dbReference type="Google" id="ProtNLM"/>
    </source>
</evidence>